<dbReference type="InterPro" id="IPR042228">
    <property type="entry name" value="Dynein_linker_3"/>
</dbReference>
<name>A0A183K183_9TREM</name>
<feature type="domain" description="Dynein heavy chain linker" evidence="1">
    <location>
        <begin position="563"/>
        <end position="716"/>
    </location>
</feature>
<dbReference type="InterPro" id="IPR026983">
    <property type="entry name" value="DHC"/>
</dbReference>
<dbReference type="Gene3D" id="3.20.180.20">
    <property type="entry name" value="Dynein heavy chain, N-terminal domain 2"/>
    <property type="match status" value="1"/>
</dbReference>
<reference evidence="2 3" key="2">
    <citation type="submission" date="2018-11" db="EMBL/GenBank/DDBJ databases">
        <authorList>
            <consortium name="Pathogen Informatics"/>
        </authorList>
    </citation>
    <scope>NUCLEOTIDE SEQUENCE [LARGE SCALE GENOMIC DNA]</scope>
    <source>
        <strain evidence="2">Dakar</strain>
        <strain evidence="3">Dakar, Senegal</strain>
    </source>
</reference>
<keyword evidence="3" id="KW-1185">Reference proteome</keyword>
<feature type="domain" description="Dynein heavy chain linker" evidence="1">
    <location>
        <begin position="132"/>
        <end position="427"/>
    </location>
</feature>
<sequence>MFPSCKYAVLALPIRAFTSASDPPCSSMMLPKYVEIFTSSKSSPSFILKLNVINETNVYFNNLERFKNRWNQLKPGKNVLDSNSNNNELCLSAVTMIKEYETEFREFELIRQKLIRDYEYFDMPKPEFSLVSELANDLNDYSLMWLEYDNFSKELQNYAKEDWISFKSRYYVFEEFLTEWSNKLRSLQPTPMTVRLQKEIDGFMDLIPVLKWLKGDHLTRDHWFELFRLIGLSKELKLENLLFGDFFPIIPNIISQSDKLKSLSQRAQAEIVVREALQELDLWGSGTTFTLTEYIDSSGQIVYLVKDWKEIVSQVGDNLALLASLQDSPYIDNFLDRSNAWVQRLTDLDYCLTRFQLVQRKWVYLEPIMGRGALPKETARYAQIDEEFRKLIGYLKVDNRVISLVNGMKGKALKDTLNNLQVCYNTLLNPSIFLDYLFLNFLSKIQVWCASEDPHHHHHPEFIRWDTLQSRSHRTADRLIASEDGNTQHPFAGNYQQQSIMEENQLPAEDKLRKMRWKWIGNISQKSPNCITKQAITSNPERKWKSGRSMNTLRQKIKAGMKSINNNWKDLESIAQDREQLTRCQRALNEYLEEKRSRFPRFYFLGDDDLLEILGQSTNPNIIQTHLKKLFQGIHSVQFKNHHHPHQQQQEDHNENTEDLKMDPNKLSTNIIAICSSEGEIIQLQKSVQLTNEIEICLEKLTNQMKVTLNELLIQCFNDKYSMDNQHHQYKFNSNKYPEQILILSEAIHFCKNVENALNCGELYRLKKDLQMEAGILTDTVDCR</sequence>
<dbReference type="PANTHER" id="PTHR45703">
    <property type="entry name" value="DYNEIN HEAVY CHAIN"/>
    <property type="match status" value="1"/>
</dbReference>
<evidence type="ECO:0000313" key="2">
    <source>
        <dbReference type="EMBL" id="VDP32292.1"/>
    </source>
</evidence>
<evidence type="ECO:0000313" key="4">
    <source>
        <dbReference type="WBParaSite" id="SCUD_0000874601-mRNA-1"/>
    </source>
</evidence>
<dbReference type="WBParaSite" id="SCUD_0000874601-mRNA-1">
    <property type="protein sequence ID" value="SCUD_0000874601-mRNA-1"/>
    <property type="gene ID" value="SCUD_0000874601"/>
</dbReference>
<reference evidence="4" key="1">
    <citation type="submission" date="2016-06" db="UniProtKB">
        <authorList>
            <consortium name="WormBaseParasite"/>
        </authorList>
    </citation>
    <scope>IDENTIFICATION</scope>
</reference>
<dbReference type="PANTHER" id="PTHR45703:SF22">
    <property type="entry name" value="DYNEIN CYTOPLASMIC 2 HEAVY CHAIN 1"/>
    <property type="match status" value="1"/>
</dbReference>
<organism evidence="4">
    <name type="scientific">Schistosoma curassoni</name>
    <dbReference type="NCBI Taxonomy" id="6186"/>
    <lineage>
        <taxon>Eukaryota</taxon>
        <taxon>Metazoa</taxon>
        <taxon>Spiralia</taxon>
        <taxon>Lophotrochozoa</taxon>
        <taxon>Platyhelminthes</taxon>
        <taxon>Trematoda</taxon>
        <taxon>Digenea</taxon>
        <taxon>Strigeidida</taxon>
        <taxon>Schistosomatoidea</taxon>
        <taxon>Schistosomatidae</taxon>
        <taxon>Schistosoma</taxon>
    </lineage>
</organism>
<evidence type="ECO:0000313" key="3">
    <source>
        <dbReference type="Proteomes" id="UP000279833"/>
    </source>
</evidence>
<dbReference type="InterPro" id="IPR042222">
    <property type="entry name" value="Dynein_2_N"/>
</dbReference>
<dbReference type="EMBL" id="UZAK01032890">
    <property type="protein sequence ID" value="VDP32292.1"/>
    <property type="molecule type" value="Genomic_DNA"/>
</dbReference>
<dbReference type="Proteomes" id="UP000279833">
    <property type="component" value="Unassembled WGS sequence"/>
</dbReference>
<dbReference type="Pfam" id="PF08393">
    <property type="entry name" value="DHC_N2"/>
    <property type="match status" value="2"/>
</dbReference>
<dbReference type="STRING" id="6186.A0A183K183"/>
<evidence type="ECO:0000259" key="1">
    <source>
        <dbReference type="Pfam" id="PF08393"/>
    </source>
</evidence>
<dbReference type="Gene3D" id="1.20.58.1120">
    <property type="match status" value="1"/>
</dbReference>
<dbReference type="InterPro" id="IPR013602">
    <property type="entry name" value="Dynein_heavy_linker"/>
</dbReference>
<dbReference type="GO" id="GO:0045505">
    <property type="term" value="F:dynein intermediate chain binding"/>
    <property type="evidence" value="ECO:0007669"/>
    <property type="project" value="InterPro"/>
</dbReference>
<proteinExistence type="predicted"/>
<protein>
    <submittedName>
        <fullName evidence="4">DHC_N2 domain-containing protein</fullName>
    </submittedName>
</protein>
<dbReference type="AlphaFoldDB" id="A0A183K183"/>
<accession>A0A183K183</accession>
<dbReference type="GO" id="GO:0051959">
    <property type="term" value="F:dynein light intermediate chain binding"/>
    <property type="evidence" value="ECO:0007669"/>
    <property type="project" value="InterPro"/>
</dbReference>
<dbReference type="GO" id="GO:0030286">
    <property type="term" value="C:dynein complex"/>
    <property type="evidence" value="ECO:0007669"/>
    <property type="project" value="InterPro"/>
</dbReference>
<gene>
    <name evidence="2" type="ORF">SCUD_LOCUS8746</name>
</gene>
<dbReference type="GO" id="GO:0007018">
    <property type="term" value="P:microtubule-based movement"/>
    <property type="evidence" value="ECO:0007669"/>
    <property type="project" value="InterPro"/>
</dbReference>
<dbReference type="Gene3D" id="1.20.140.100">
    <property type="entry name" value="Dynein heavy chain, N-terminal domain 2"/>
    <property type="match status" value="1"/>
</dbReference>